<name>A0A382PBN4_9ZZZZ</name>
<gene>
    <name evidence="1" type="ORF">METZ01_LOCUS323668</name>
</gene>
<dbReference type="AlphaFoldDB" id="A0A382PBN4"/>
<dbReference type="EMBL" id="UINC01106268">
    <property type="protein sequence ID" value="SVC70814.1"/>
    <property type="molecule type" value="Genomic_DNA"/>
</dbReference>
<accession>A0A382PBN4</accession>
<reference evidence="1" key="1">
    <citation type="submission" date="2018-05" db="EMBL/GenBank/DDBJ databases">
        <authorList>
            <person name="Lanie J.A."/>
            <person name="Ng W.-L."/>
            <person name="Kazmierczak K.M."/>
            <person name="Andrzejewski T.M."/>
            <person name="Davidsen T.M."/>
            <person name="Wayne K.J."/>
            <person name="Tettelin H."/>
            <person name="Glass J.I."/>
            <person name="Rusch D."/>
            <person name="Podicherti R."/>
            <person name="Tsui H.-C.T."/>
            <person name="Winkler M.E."/>
        </authorList>
    </citation>
    <scope>NUCLEOTIDE SEQUENCE</scope>
</reference>
<proteinExistence type="predicted"/>
<organism evidence="1">
    <name type="scientific">marine metagenome</name>
    <dbReference type="NCBI Taxonomy" id="408172"/>
    <lineage>
        <taxon>unclassified sequences</taxon>
        <taxon>metagenomes</taxon>
        <taxon>ecological metagenomes</taxon>
    </lineage>
</organism>
<protein>
    <submittedName>
        <fullName evidence="1">Uncharacterized protein</fullName>
    </submittedName>
</protein>
<sequence length="27" mass="2982">MINNALTRPDPVFEDMIGDAFAELCAQ</sequence>
<evidence type="ECO:0000313" key="1">
    <source>
        <dbReference type="EMBL" id="SVC70814.1"/>
    </source>
</evidence>